<reference evidence="2 3" key="1">
    <citation type="submission" date="2020-08" db="EMBL/GenBank/DDBJ databases">
        <title>The Agave Microbiome: Exploring the role of microbial communities in plant adaptations to desert environments.</title>
        <authorList>
            <person name="Partida-Martinez L.P."/>
        </authorList>
    </citation>
    <scope>NUCLEOTIDE SEQUENCE [LARGE SCALE GENOMIC DNA]</scope>
    <source>
        <strain evidence="2 3">AS3.13</strain>
    </source>
</reference>
<keyword evidence="1" id="KW-0812">Transmembrane</keyword>
<evidence type="ECO:0000256" key="1">
    <source>
        <dbReference type="SAM" id="Phobius"/>
    </source>
</evidence>
<accession>A0A7X0J8S0</accession>
<dbReference type="AlphaFoldDB" id="A0A7X0J8S0"/>
<feature type="transmembrane region" description="Helical" evidence="1">
    <location>
        <begin position="43"/>
        <end position="61"/>
    </location>
</feature>
<gene>
    <name evidence="2" type="ORF">F4693_000130</name>
</gene>
<protein>
    <submittedName>
        <fullName evidence="2">Uncharacterized protein</fullName>
    </submittedName>
</protein>
<organism evidence="2 3">
    <name type="scientific">Sphingomonas endophytica</name>
    <dbReference type="NCBI Taxonomy" id="869719"/>
    <lineage>
        <taxon>Bacteria</taxon>
        <taxon>Pseudomonadati</taxon>
        <taxon>Pseudomonadota</taxon>
        <taxon>Alphaproteobacteria</taxon>
        <taxon>Sphingomonadales</taxon>
        <taxon>Sphingomonadaceae</taxon>
        <taxon>Sphingomonas</taxon>
    </lineage>
</organism>
<dbReference type="Proteomes" id="UP000522313">
    <property type="component" value="Unassembled WGS sequence"/>
</dbReference>
<dbReference type="RefSeq" id="WP_184503735.1">
    <property type="nucleotide sequence ID" value="NZ_JACHBT010000001.1"/>
</dbReference>
<proteinExistence type="predicted"/>
<comment type="caution">
    <text evidence="2">The sequence shown here is derived from an EMBL/GenBank/DDBJ whole genome shotgun (WGS) entry which is preliminary data.</text>
</comment>
<evidence type="ECO:0000313" key="2">
    <source>
        <dbReference type="EMBL" id="MBB6503181.1"/>
    </source>
</evidence>
<keyword evidence="1" id="KW-0472">Membrane</keyword>
<keyword evidence="1" id="KW-1133">Transmembrane helix</keyword>
<reference evidence="2 3" key="2">
    <citation type="submission" date="2020-08" db="EMBL/GenBank/DDBJ databases">
        <authorList>
            <person name="Partida-Martinez L."/>
            <person name="Huntemann M."/>
            <person name="Clum A."/>
            <person name="Wang J."/>
            <person name="Palaniappan K."/>
            <person name="Ritter S."/>
            <person name="Chen I.-M."/>
            <person name="Stamatis D."/>
            <person name="Reddy T."/>
            <person name="O'Malley R."/>
            <person name="Daum C."/>
            <person name="Shapiro N."/>
            <person name="Ivanova N."/>
            <person name="Kyrpides N."/>
            <person name="Woyke T."/>
        </authorList>
    </citation>
    <scope>NUCLEOTIDE SEQUENCE [LARGE SCALE GENOMIC DNA]</scope>
    <source>
        <strain evidence="2 3">AS3.13</strain>
    </source>
</reference>
<feature type="transmembrane region" description="Helical" evidence="1">
    <location>
        <begin position="15"/>
        <end position="36"/>
    </location>
</feature>
<name>A0A7X0J8S0_9SPHN</name>
<sequence length="66" mass="7056">MTPPPDRRYAVGEHFALPLSVAAVVLGFAPVAILYLDAMRLALAALIVVLVVVLAILRAMLFPGDR</sequence>
<evidence type="ECO:0000313" key="3">
    <source>
        <dbReference type="Proteomes" id="UP000522313"/>
    </source>
</evidence>
<dbReference type="EMBL" id="JACHBT010000001">
    <property type="protein sequence ID" value="MBB6503181.1"/>
    <property type="molecule type" value="Genomic_DNA"/>
</dbReference>